<feature type="compositionally biased region" description="Basic residues" evidence="1">
    <location>
        <begin position="144"/>
        <end position="177"/>
    </location>
</feature>
<name>A0A314USW9_PRUYE</name>
<evidence type="ECO:0000313" key="2">
    <source>
        <dbReference type="EMBL" id="PQM40540.1"/>
    </source>
</evidence>
<feature type="compositionally biased region" description="Basic and acidic residues" evidence="1">
    <location>
        <begin position="179"/>
        <end position="189"/>
    </location>
</feature>
<dbReference type="PANTHER" id="PTHR37701">
    <property type="entry name" value="METHYL-CPG-BINDING DOMAIN-CONTAINING PROTEIN 8"/>
    <property type="match status" value="1"/>
</dbReference>
<comment type="caution">
    <text evidence="2">The sequence shown here is derived from an EMBL/GenBank/DDBJ whole genome shotgun (WGS) entry which is preliminary data.</text>
</comment>
<reference evidence="2 3" key="1">
    <citation type="submission" date="2018-02" db="EMBL/GenBank/DDBJ databases">
        <title>Draft genome of wild Prunus yedoensis var. nudiflora.</title>
        <authorList>
            <person name="Baek S."/>
            <person name="Kim J.-H."/>
            <person name="Choi K."/>
            <person name="Kim G.-B."/>
            <person name="Cho A."/>
            <person name="Jang H."/>
            <person name="Shin C.-H."/>
            <person name="Yu H.-J."/>
            <person name="Mun J.-H."/>
        </authorList>
    </citation>
    <scope>NUCLEOTIDE SEQUENCE [LARGE SCALE GENOMIC DNA]</scope>
    <source>
        <strain evidence="3">cv. Jeju island</strain>
        <tissue evidence="2">Leaf</tissue>
    </source>
</reference>
<keyword evidence="3" id="KW-1185">Reference proteome</keyword>
<dbReference type="PANTHER" id="PTHR37701:SF13">
    <property type="entry name" value="C2H2-TYPE DOMAIN-CONTAINING PROTEIN"/>
    <property type="match status" value="1"/>
</dbReference>
<feature type="compositionally biased region" description="Polar residues" evidence="1">
    <location>
        <begin position="100"/>
        <end position="111"/>
    </location>
</feature>
<dbReference type="EMBL" id="PJQY01003059">
    <property type="protein sequence ID" value="PQM40540.1"/>
    <property type="molecule type" value="Genomic_DNA"/>
</dbReference>
<dbReference type="STRING" id="2094558.A0A314USW9"/>
<feature type="compositionally biased region" description="Pro residues" evidence="1">
    <location>
        <begin position="13"/>
        <end position="27"/>
    </location>
</feature>
<sequence length="189" mass="21718">MASATVVDHHNPDPNPNPNPSPSPSPNPNHLHLDSLPLIDLRLLSQSDLYSLSLTSSSSLSNPTRRFDDDVLIPKIDRSVFNESAGSRKQTYSRLRLAPRNSQFPIANPKSQPAPFSHSQSNPRPRNPPDYLSLETTLPLLRESRKRRRTRICPRPPRTRRRHSRTLRAKRPRRPQRRCWYEAEARTST</sequence>
<evidence type="ECO:0000256" key="1">
    <source>
        <dbReference type="SAM" id="MobiDB-lite"/>
    </source>
</evidence>
<protein>
    <submittedName>
        <fullName evidence="2">Uncharacterized protein</fullName>
    </submittedName>
</protein>
<gene>
    <name evidence="2" type="ORF">Pyn_24506</name>
</gene>
<dbReference type="Proteomes" id="UP000250321">
    <property type="component" value="Unassembled WGS sequence"/>
</dbReference>
<feature type="region of interest" description="Disordered" evidence="1">
    <location>
        <begin position="1"/>
        <end position="33"/>
    </location>
</feature>
<dbReference type="InterPro" id="IPR037472">
    <property type="entry name" value="MBD8"/>
</dbReference>
<feature type="region of interest" description="Disordered" evidence="1">
    <location>
        <begin position="84"/>
        <end position="189"/>
    </location>
</feature>
<evidence type="ECO:0000313" key="3">
    <source>
        <dbReference type="Proteomes" id="UP000250321"/>
    </source>
</evidence>
<feature type="compositionally biased region" description="Polar residues" evidence="1">
    <location>
        <begin position="84"/>
        <end position="93"/>
    </location>
</feature>
<proteinExistence type="predicted"/>
<dbReference type="AlphaFoldDB" id="A0A314USW9"/>
<accession>A0A314USW9</accession>
<dbReference type="OrthoDB" id="1675150at2759"/>
<organism evidence="2 3">
    <name type="scientific">Prunus yedoensis var. nudiflora</name>
    <dbReference type="NCBI Taxonomy" id="2094558"/>
    <lineage>
        <taxon>Eukaryota</taxon>
        <taxon>Viridiplantae</taxon>
        <taxon>Streptophyta</taxon>
        <taxon>Embryophyta</taxon>
        <taxon>Tracheophyta</taxon>
        <taxon>Spermatophyta</taxon>
        <taxon>Magnoliopsida</taxon>
        <taxon>eudicotyledons</taxon>
        <taxon>Gunneridae</taxon>
        <taxon>Pentapetalae</taxon>
        <taxon>rosids</taxon>
        <taxon>fabids</taxon>
        <taxon>Rosales</taxon>
        <taxon>Rosaceae</taxon>
        <taxon>Amygdaloideae</taxon>
        <taxon>Amygdaleae</taxon>
        <taxon>Prunus</taxon>
    </lineage>
</organism>